<keyword evidence="8 10" id="KW-0975">Bacterial flagellum</keyword>
<evidence type="ECO:0000256" key="6">
    <source>
        <dbReference type="ARBA" id="ARBA00022989"/>
    </source>
</evidence>
<feature type="transmembrane region" description="Helical" evidence="10">
    <location>
        <begin position="176"/>
        <end position="196"/>
    </location>
</feature>
<comment type="subcellular location">
    <subcellularLocation>
        <location evidence="10">Cell membrane</location>
        <topology evidence="10">Multi-pass membrane protein</topology>
    </subcellularLocation>
    <subcellularLocation>
        <location evidence="10">Bacterial flagellum basal body</location>
    </subcellularLocation>
</comment>
<name>A0ABT0VJA7_9LACO</name>
<evidence type="ECO:0000313" key="12">
    <source>
        <dbReference type="Proteomes" id="UP001057481"/>
    </source>
</evidence>
<reference evidence="11" key="1">
    <citation type="submission" date="2021-04" db="EMBL/GenBank/DDBJ databases">
        <title>Taxonomic assessment of Weissella genus.</title>
        <authorList>
            <person name="Fanelli F."/>
            <person name="Chieffi D."/>
            <person name="Dell'Aquila A."/>
            <person name="Gyu-Sung C."/>
            <person name="Franz C.M.A.P."/>
            <person name="Fusco V."/>
        </authorList>
    </citation>
    <scope>NUCLEOTIDE SEQUENCE</scope>
    <source>
        <strain evidence="11">LMG 25373</strain>
    </source>
</reference>
<dbReference type="Proteomes" id="UP001057481">
    <property type="component" value="Unassembled WGS sequence"/>
</dbReference>
<dbReference type="PRINTS" id="PR00953">
    <property type="entry name" value="TYPE3IMRPROT"/>
</dbReference>
<keyword evidence="4 10" id="KW-1003">Cell membrane</keyword>
<evidence type="ECO:0000256" key="8">
    <source>
        <dbReference type="ARBA" id="ARBA00023143"/>
    </source>
</evidence>
<sequence length="253" mass="27796">MVQIEVIALVLCRVLAFISLGPLFSQRDFPNSAKLILGVSLAMIAFPTAQATYVSTTTPIIFALLVIKEVLFGFTMGYLSQLVFNAVMIAGQIVDFQVGFTIAQAYDTTMQVQTSQYGKVYYWLAISMFFMLNLHQQLIRGVLVSFQIIPLGTAHFTGSTIDGITKMIVKTIEMGLDLAAPLVVALIAIDIILGVISRSIPQINVLMMSLPFKTGVSFIIFFILLSNVLSFLANYLPTSITQLMEFIRSVGNT</sequence>
<evidence type="ECO:0000256" key="1">
    <source>
        <dbReference type="ARBA" id="ARBA00002578"/>
    </source>
</evidence>
<evidence type="ECO:0000256" key="4">
    <source>
        <dbReference type="ARBA" id="ARBA00022475"/>
    </source>
</evidence>
<evidence type="ECO:0000313" key="11">
    <source>
        <dbReference type="EMBL" id="MCM2436944.1"/>
    </source>
</evidence>
<dbReference type="PANTHER" id="PTHR30065">
    <property type="entry name" value="FLAGELLAR BIOSYNTHETIC PROTEIN FLIR"/>
    <property type="match status" value="1"/>
</dbReference>
<keyword evidence="11" id="KW-0282">Flagellum</keyword>
<evidence type="ECO:0000256" key="9">
    <source>
        <dbReference type="NCBIfam" id="TIGR01400"/>
    </source>
</evidence>
<comment type="function">
    <text evidence="1 10">Role in flagellar biosynthesis.</text>
</comment>
<dbReference type="RefSeq" id="WP_205144111.1">
    <property type="nucleotide sequence ID" value="NZ_JAFBDN010000020.1"/>
</dbReference>
<accession>A0ABT0VJA7</accession>
<gene>
    <name evidence="11" type="primary">fliR</name>
    <name evidence="11" type="ORF">KAK10_03235</name>
</gene>
<keyword evidence="11" id="KW-0966">Cell projection</keyword>
<evidence type="ECO:0000256" key="7">
    <source>
        <dbReference type="ARBA" id="ARBA00023136"/>
    </source>
</evidence>
<evidence type="ECO:0000256" key="5">
    <source>
        <dbReference type="ARBA" id="ARBA00022692"/>
    </source>
</evidence>
<comment type="caution">
    <text evidence="11">The sequence shown here is derived from an EMBL/GenBank/DDBJ whole genome shotgun (WGS) entry which is preliminary data.</text>
</comment>
<dbReference type="NCBIfam" id="TIGR01400">
    <property type="entry name" value="fliR"/>
    <property type="match status" value="1"/>
</dbReference>
<protein>
    <recommendedName>
        <fullName evidence="3 9">Flagellar biosynthetic protein FliR</fullName>
    </recommendedName>
</protein>
<organism evidence="11 12">
    <name type="scientific">Periweissella beninensis</name>
    <dbReference type="NCBI Taxonomy" id="504936"/>
    <lineage>
        <taxon>Bacteria</taxon>
        <taxon>Bacillati</taxon>
        <taxon>Bacillota</taxon>
        <taxon>Bacilli</taxon>
        <taxon>Lactobacillales</taxon>
        <taxon>Lactobacillaceae</taxon>
        <taxon>Periweissella</taxon>
    </lineage>
</organism>
<evidence type="ECO:0000256" key="2">
    <source>
        <dbReference type="ARBA" id="ARBA00009772"/>
    </source>
</evidence>
<feature type="transmembrane region" description="Helical" evidence="10">
    <location>
        <begin position="120"/>
        <end position="138"/>
    </location>
</feature>
<keyword evidence="11" id="KW-0969">Cilium</keyword>
<dbReference type="InterPro" id="IPR006303">
    <property type="entry name" value="FliR"/>
</dbReference>
<keyword evidence="6 10" id="KW-1133">Transmembrane helix</keyword>
<dbReference type="InterPro" id="IPR002010">
    <property type="entry name" value="T3SS_IM_R"/>
</dbReference>
<evidence type="ECO:0000256" key="3">
    <source>
        <dbReference type="ARBA" id="ARBA00021717"/>
    </source>
</evidence>
<feature type="transmembrane region" description="Helical" evidence="10">
    <location>
        <begin position="216"/>
        <end position="236"/>
    </location>
</feature>
<keyword evidence="7 10" id="KW-0472">Membrane</keyword>
<keyword evidence="5 10" id="KW-0812">Transmembrane</keyword>
<comment type="similarity">
    <text evidence="2 10">Belongs to the FliR/MopE/SpaR family.</text>
</comment>
<proteinExistence type="inferred from homology"/>
<dbReference type="Pfam" id="PF01311">
    <property type="entry name" value="Bac_export_1"/>
    <property type="match status" value="1"/>
</dbReference>
<keyword evidence="12" id="KW-1185">Reference proteome</keyword>
<dbReference type="EMBL" id="JAGMVS010000042">
    <property type="protein sequence ID" value="MCM2436944.1"/>
    <property type="molecule type" value="Genomic_DNA"/>
</dbReference>
<dbReference type="PANTHER" id="PTHR30065:SF1">
    <property type="entry name" value="SURFACE PRESENTATION OF ANTIGENS PROTEIN SPAR"/>
    <property type="match status" value="1"/>
</dbReference>
<feature type="transmembrane region" description="Helical" evidence="10">
    <location>
        <begin position="6"/>
        <end position="23"/>
    </location>
</feature>
<feature type="transmembrane region" description="Helical" evidence="10">
    <location>
        <begin position="144"/>
        <end position="164"/>
    </location>
</feature>
<evidence type="ECO:0000256" key="10">
    <source>
        <dbReference type="RuleBase" id="RU362071"/>
    </source>
</evidence>